<dbReference type="InterPro" id="IPR027417">
    <property type="entry name" value="P-loop_NTPase"/>
</dbReference>
<keyword evidence="6" id="KW-1185">Reference proteome</keyword>
<protein>
    <recommendedName>
        <fullName evidence="4">Novel STAND NTPase 1 domain-containing protein</fullName>
    </recommendedName>
</protein>
<dbReference type="InterPro" id="IPR049052">
    <property type="entry name" value="nSTAND1"/>
</dbReference>
<name>A0A5Q0BIN1_9GAMM</name>
<dbReference type="RefSeq" id="WP_153247670.1">
    <property type="nucleotide sequence ID" value="NZ_CP044205.1"/>
</dbReference>
<evidence type="ECO:0000313" key="5">
    <source>
        <dbReference type="EMBL" id="QFY41686.1"/>
    </source>
</evidence>
<evidence type="ECO:0000256" key="2">
    <source>
        <dbReference type="ARBA" id="ARBA00022803"/>
    </source>
</evidence>
<gene>
    <name evidence="5" type="ORF">F6R98_02800</name>
</gene>
<evidence type="ECO:0000259" key="4">
    <source>
        <dbReference type="Pfam" id="PF20703"/>
    </source>
</evidence>
<dbReference type="SUPFAM" id="SSF48452">
    <property type="entry name" value="TPR-like"/>
    <property type="match status" value="2"/>
</dbReference>
<dbReference type="OrthoDB" id="5559358at2"/>
<dbReference type="Pfam" id="PF20703">
    <property type="entry name" value="nSTAND1"/>
    <property type="match status" value="1"/>
</dbReference>
<feature type="coiled-coil region" evidence="3">
    <location>
        <begin position="753"/>
        <end position="780"/>
    </location>
</feature>
<dbReference type="SUPFAM" id="SSF52540">
    <property type="entry name" value="P-loop containing nucleoside triphosphate hydrolases"/>
    <property type="match status" value="1"/>
</dbReference>
<dbReference type="Proteomes" id="UP000325755">
    <property type="component" value="Chromosome"/>
</dbReference>
<dbReference type="KEGG" id="mmob:F6R98_02800"/>
<dbReference type="Gene3D" id="1.25.40.10">
    <property type="entry name" value="Tetratricopeptide repeat domain"/>
    <property type="match status" value="2"/>
</dbReference>
<keyword evidence="3" id="KW-0175">Coiled coil</keyword>
<dbReference type="EMBL" id="CP044205">
    <property type="protein sequence ID" value="QFY41686.1"/>
    <property type="molecule type" value="Genomic_DNA"/>
</dbReference>
<reference evidence="5 6" key="1">
    <citation type="submission" date="2019-09" db="EMBL/GenBank/DDBJ databases">
        <title>Ecophysiology of the spiral-shaped methanotroph Methylospira mobilis as revealed by the complete genome sequence.</title>
        <authorList>
            <person name="Oshkin I.Y."/>
            <person name="Dedysh S.N."/>
            <person name="Miroshnikov K."/>
            <person name="Danilova O.V."/>
            <person name="Hakobyan A."/>
            <person name="Liesack W."/>
        </authorList>
    </citation>
    <scope>NUCLEOTIDE SEQUENCE [LARGE SCALE GENOMIC DNA]</scope>
    <source>
        <strain evidence="5 6">Shm1</strain>
    </source>
</reference>
<proteinExistence type="predicted"/>
<dbReference type="InterPro" id="IPR019734">
    <property type="entry name" value="TPR_rpt"/>
</dbReference>
<evidence type="ECO:0000256" key="1">
    <source>
        <dbReference type="ARBA" id="ARBA00022737"/>
    </source>
</evidence>
<keyword evidence="2" id="KW-0802">TPR repeat</keyword>
<dbReference type="SMART" id="SM00028">
    <property type="entry name" value="TPR"/>
    <property type="match status" value="6"/>
</dbReference>
<sequence length="1140" mass="126014">MNTFSIFISSPGDVDDERCRAARVIHSLQHKFDRYLQLEPIFWEHQPQSAHQHFQDQIRKLPSATDLVVCILWSRLGTRLPPDKYLRADGTPYRSGTEFEFEDAMEGYLLSGKSPDLWVYRKTAEVLAPLSDRQRKAEMERQKDMLDDFLEHWLGGADDHFKAGFNGFADADEFERMFAQHLEAVLRARCPQYQKESAELAAWSPDISPYRGLSYFGLEHALVFHGRAAALHALLGQLQTQADAGHAFVLVFGASGVGKSSLLRAGILHALVVEHRARGVDHWRYTVCRPTEAENGDLLHSLSAHLLEDKALPELGTAGFGTVDALAAQLRAHPEGLAGPLALALDQAGETLRLQRRWNYPPVVRLLLVVDQMEEIFRFESVQRDELLAALGALAASGAVWVAAAMRDEFYPQAAADPLLSALKTGAGQYDLQAPNETELAEMIRYPALAVGMDFESRAGQRLDALLMESATANRNALPLLEFTLNALYLCARRRGGKLLSFADFEALDGLEGAVATAAETVLEPLGKSALLKVRDLFRQLVELNHGQAMARRANRAELAADPLSAQILERFIDQARLLVSSKDGSVEIAHAALLRSWKRLANWIDEDSELLAIRSRLEELAAGWRDAGHDSGYLLNPGKQEQDARRLLELPWVKLAELPATYLNLSLKHIRRRRRMKILTQAGAVSAFLLLAGGFGWGNYHERKKAQIAADLAIQEREKAQTAEHLAMQVVKRLTYQLPERLATVPGTLQILQETFEQNAELLQRIDTLQGETTESEHEKAVNLDKRGNQRLALGDLKGALESYLSSHVVFEKLAAQDSANDAWQRDLSFSYNKIGDVQSAQGDLSAALTSHRVGLNIIEKLAAHDSANAGLQRDLALGYNKIGDVEHARGDLSAALGSYRAGLMISKRLAVQEPANAGLERDLSVSYSRIGDVQSAQSDWAGGLTSYRASLAISEKLAAQDPANVVWRRDLSLSYNKIGDVQSARGDLPGALLSYKSSLNISEKLAKQDGSNAQWQRDLSISYGNLGDVQRLQGFLDGALGSYRASLAIAEKLAKQDPANAEWQSDLAFSHDKLGVLLRLMDKPADALKHYRAALTIFKPLCARAPDQVQWRQALEIAQGQIASIVAADKQQEEEKQR</sequence>
<evidence type="ECO:0000256" key="3">
    <source>
        <dbReference type="SAM" id="Coils"/>
    </source>
</evidence>
<dbReference type="PANTHER" id="PTHR45641:SF1">
    <property type="entry name" value="AAA+ ATPASE DOMAIN-CONTAINING PROTEIN"/>
    <property type="match status" value="1"/>
</dbReference>
<accession>A0A5Q0BIN1</accession>
<feature type="domain" description="Novel STAND NTPase 1" evidence="4">
    <location>
        <begin position="209"/>
        <end position="632"/>
    </location>
</feature>
<dbReference type="InterPro" id="IPR011990">
    <property type="entry name" value="TPR-like_helical_dom_sf"/>
</dbReference>
<dbReference type="AlphaFoldDB" id="A0A5Q0BIN1"/>
<dbReference type="InParanoid" id="A0A5Q0BIN1"/>
<dbReference type="PANTHER" id="PTHR45641">
    <property type="entry name" value="TETRATRICOPEPTIDE REPEAT PROTEIN (AFU_ORTHOLOGUE AFUA_6G03870)"/>
    <property type="match status" value="1"/>
</dbReference>
<evidence type="ECO:0000313" key="6">
    <source>
        <dbReference type="Proteomes" id="UP000325755"/>
    </source>
</evidence>
<keyword evidence="1" id="KW-0677">Repeat</keyword>
<organism evidence="5 6">
    <name type="scientific">Candidatus Methylospira mobilis</name>
    <dbReference type="NCBI Taxonomy" id="1808979"/>
    <lineage>
        <taxon>Bacteria</taxon>
        <taxon>Pseudomonadati</taxon>
        <taxon>Pseudomonadota</taxon>
        <taxon>Gammaproteobacteria</taxon>
        <taxon>Methylococcales</taxon>
        <taxon>Methylococcaceae</taxon>
        <taxon>Candidatus Methylospira</taxon>
    </lineage>
</organism>